<accession>A0A5N7MCZ6</accession>
<dbReference type="RefSeq" id="WP_152710192.1">
    <property type="nucleotide sequence ID" value="NZ_VOSJ01000012.1"/>
</dbReference>
<name>A0A5N7MCZ6_9HYPH</name>
<evidence type="ECO:0000313" key="1">
    <source>
        <dbReference type="EMBL" id="MPR24802.1"/>
    </source>
</evidence>
<dbReference type="Proteomes" id="UP000403266">
    <property type="component" value="Unassembled WGS sequence"/>
</dbReference>
<comment type="caution">
    <text evidence="1">The sequence shown here is derived from an EMBL/GenBank/DDBJ whole genome shotgun (WGS) entry which is preliminary data.</text>
</comment>
<proteinExistence type="predicted"/>
<dbReference type="OrthoDB" id="8020306at2"/>
<dbReference type="AlphaFoldDB" id="A0A5N7MCZ6"/>
<evidence type="ECO:0000313" key="2">
    <source>
        <dbReference type="Proteomes" id="UP000403266"/>
    </source>
</evidence>
<gene>
    <name evidence="1" type="ORF">FS320_06040</name>
</gene>
<keyword evidence="2" id="KW-1185">Reference proteome</keyword>
<dbReference type="EMBL" id="VOSK01000011">
    <property type="protein sequence ID" value="MPR24802.1"/>
    <property type="molecule type" value="Genomic_DNA"/>
</dbReference>
<reference evidence="1 2" key="1">
    <citation type="journal article" date="2019" name="Syst. Appl. Microbiol.">
        <title>Microvirga tunisiensis sp. nov., a root nodule symbiotic bacterium isolated from Lupinus micranthus and L. luteus grown in Northern Tunisia.</title>
        <authorList>
            <person name="Msaddak A."/>
            <person name="Rejili M."/>
            <person name="Duran D."/>
            <person name="Mars M."/>
            <person name="Palacios J.M."/>
            <person name="Ruiz-Argueso T."/>
            <person name="Rey L."/>
            <person name="Imperial J."/>
        </authorList>
    </citation>
    <scope>NUCLEOTIDE SEQUENCE [LARGE SCALE GENOMIC DNA]</scope>
    <source>
        <strain evidence="1 2">Lmie10</strain>
    </source>
</reference>
<protein>
    <submittedName>
        <fullName evidence="1">Uncharacterized protein</fullName>
    </submittedName>
</protein>
<sequence length="68" mass="7550">MSGHAIHIKVDGRTYAGTFKVDRKMLTVTTTYGKKSAEIGPRVAHETLAHQLLQELVQQEKSRKGSTL</sequence>
<organism evidence="1 2">
    <name type="scientific">Microvirga tunisiensis</name>
    <dbReference type="NCBI Taxonomy" id="2108360"/>
    <lineage>
        <taxon>Bacteria</taxon>
        <taxon>Pseudomonadati</taxon>
        <taxon>Pseudomonadota</taxon>
        <taxon>Alphaproteobacteria</taxon>
        <taxon>Hyphomicrobiales</taxon>
        <taxon>Methylobacteriaceae</taxon>
        <taxon>Microvirga</taxon>
    </lineage>
</organism>